<dbReference type="CDD" id="cd06661">
    <property type="entry name" value="GGCT_like"/>
    <property type="match status" value="1"/>
</dbReference>
<evidence type="ECO:0000256" key="2">
    <source>
        <dbReference type="ARBA" id="ARBA00022679"/>
    </source>
</evidence>
<dbReference type="SUPFAM" id="SSF110857">
    <property type="entry name" value="Gamma-glutamyl cyclotransferase-like"/>
    <property type="match status" value="1"/>
</dbReference>
<accession>A0A6S6VZZ4</accession>
<dbReference type="PANTHER" id="PTHR31544">
    <property type="entry name" value="AIG2-LIKE PROTEIN D"/>
    <property type="match status" value="1"/>
</dbReference>
<evidence type="ECO:0000313" key="6">
    <source>
        <dbReference type="Proteomes" id="UP000472372"/>
    </source>
</evidence>
<dbReference type="AlphaFoldDB" id="A0A6S6VZZ4"/>
<dbReference type="InterPro" id="IPR013024">
    <property type="entry name" value="GGCT-like"/>
</dbReference>
<reference evidence="5" key="1">
    <citation type="submission" date="2021-02" db="EMBL/GenBank/DDBJ databases">
        <authorList>
            <person name="Syme A R."/>
            <person name="Syme A R."/>
            <person name="Moolhuijzen P."/>
        </authorList>
    </citation>
    <scope>NUCLEOTIDE SEQUENCE</scope>
    <source>
        <strain evidence="5">W1-1</strain>
    </source>
</reference>
<dbReference type="InterPro" id="IPR045038">
    <property type="entry name" value="AIG2-like"/>
</dbReference>
<dbReference type="EMBL" id="HG992980">
    <property type="protein sequence ID" value="CAE7030965.1"/>
    <property type="molecule type" value="Genomic_DNA"/>
</dbReference>
<dbReference type="InterPro" id="IPR009288">
    <property type="entry name" value="AIG2-like_dom"/>
</dbReference>
<keyword evidence="2" id="KW-0808">Transferase</keyword>
<sequence>MDLLTELESLAQICDSASSSDVSPRDIARWHTLFNFNALQAEEEITCHRTNLNRIAISTEHWATVQVEQEALGHNQESYSYHLSHRAKASASPKPSTQLSTLSLAQQKRLLKKRWLLRLSHELATAEKIQEISHLPTPPRILLDEEDPTVSFVEVDIIAKEAIEKHMYPSSTHFIVHRVSAEKSLADTCIAPTLGLDATMPQHRLSVSDTPVPQQNMYPVPYFFYGTLAEEDRLVALLGLEGKPALTPAKVRRARVEMRGRYRGLVDGSEGDEVDGWMFVVGSERHEDALRGYEGDAYEVVRCEIFGEEGWEG</sequence>
<dbReference type="GO" id="GO:0016740">
    <property type="term" value="F:transferase activity"/>
    <property type="evidence" value="ECO:0007669"/>
    <property type="project" value="UniProtKB-KW"/>
</dbReference>
<feature type="domain" description="Gamma-glutamylcyclotransferase AIG2-like" evidence="4">
    <location>
        <begin position="222"/>
        <end position="305"/>
    </location>
</feature>
<dbReference type="Pfam" id="PF06094">
    <property type="entry name" value="GGACT"/>
    <property type="match status" value="1"/>
</dbReference>
<dbReference type="PANTHER" id="PTHR31544:SF4">
    <property type="entry name" value="GAMMA-GLUTAMYLCYCLOTRANSFERASE-RELATED"/>
    <property type="match status" value="1"/>
</dbReference>
<evidence type="ECO:0000256" key="3">
    <source>
        <dbReference type="ARBA" id="ARBA00030602"/>
    </source>
</evidence>
<organism evidence="5 6">
    <name type="scientific">Pyrenophora teres f. teres</name>
    <dbReference type="NCBI Taxonomy" id="97479"/>
    <lineage>
        <taxon>Eukaryota</taxon>
        <taxon>Fungi</taxon>
        <taxon>Dikarya</taxon>
        <taxon>Ascomycota</taxon>
        <taxon>Pezizomycotina</taxon>
        <taxon>Dothideomycetes</taxon>
        <taxon>Pleosporomycetidae</taxon>
        <taxon>Pleosporales</taxon>
        <taxon>Pleosporineae</taxon>
        <taxon>Pleosporaceae</taxon>
        <taxon>Pyrenophora</taxon>
    </lineage>
</organism>
<dbReference type="Gene3D" id="3.10.490.10">
    <property type="entry name" value="Gamma-glutamyl cyclotransferase-like"/>
    <property type="match status" value="1"/>
</dbReference>
<gene>
    <name evidence="5" type="ORF">PTTW11_04697</name>
</gene>
<comment type="similarity">
    <text evidence="1">Belongs to the gamma-glutamylcyclotransferase family.</text>
</comment>
<dbReference type="InterPro" id="IPR036568">
    <property type="entry name" value="GGCT-like_sf"/>
</dbReference>
<proteinExistence type="inferred from homology"/>
<name>A0A6S6VZZ4_9PLEO</name>
<dbReference type="Proteomes" id="UP000472372">
    <property type="component" value="Chromosome 4"/>
</dbReference>
<evidence type="ECO:0000256" key="1">
    <source>
        <dbReference type="ARBA" id="ARBA00008861"/>
    </source>
</evidence>
<protein>
    <recommendedName>
        <fullName evidence="3">Putative gamma-glutamylcyclotransferase</fullName>
    </recommendedName>
</protein>
<evidence type="ECO:0000313" key="5">
    <source>
        <dbReference type="EMBL" id="CAE7030965.1"/>
    </source>
</evidence>
<evidence type="ECO:0000259" key="4">
    <source>
        <dbReference type="Pfam" id="PF06094"/>
    </source>
</evidence>